<keyword evidence="16" id="KW-0449">Lipoprotein</keyword>
<evidence type="ECO:0000256" key="21">
    <source>
        <dbReference type="SAM" id="MobiDB-lite"/>
    </source>
</evidence>
<dbReference type="GO" id="GO:0098552">
    <property type="term" value="C:side of membrane"/>
    <property type="evidence" value="ECO:0007669"/>
    <property type="project" value="UniProtKB-KW"/>
</dbReference>
<keyword evidence="15" id="KW-0325">Glycoprotein</keyword>
<keyword evidence="7" id="KW-0597">Phosphoprotein</keyword>
<dbReference type="GO" id="GO:0009986">
    <property type="term" value="C:cell surface"/>
    <property type="evidence" value="ECO:0007669"/>
    <property type="project" value="TreeGrafter"/>
</dbReference>
<dbReference type="InterPro" id="IPR026664">
    <property type="entry name" value="Stereocilin-rel"/>
</dbReference>
<comment type="subunit">
    <text evidence="18">Interacts with MUC16.</text>
</comment>
<evidence type="ECO:0000256" key="11">
    <source>
        <dbReference type="ARBA" id="ARBA00022889"/>
    </source>
</evidence>
<proteinExistence type="inferred from homology"/>
<dbReference type="FunFam" id="1.20.970.40:FF:000001">
    <property type="entry name" value="Mesothelin"/>
    <property type="match status" value="1"/>
</dbReference>
<accession>A0A8B7B676</accession>
<evidence type="ECO:0000256" key="3">
    <source>
        <dbReference type="ARBA" id="ARBA00004613"/>
    </source>
</evidence>
<evidence type="ECO:0000313" key="23">
    <source>
        <dbReference type="RefSeq" id="XP_007955680.1"/>
    </source>
</evidence>
<dbReference type="OrthoDB" id="9329195at2759"/>
<keyword evidence="12" id="KW-0333">Golgi apparatus</keyword>
<keyword evidence="11" id="KW-0130">Cell adhesion</keyword>
<dbReference type="RefSeq" id="XP_007955680.1">
    <property type="nucleotide sequence ID" value="XM_007957489.1"/>
</dbReference>
<dbReference type="Pfam" id="PF06060">
    <property type="entry name" value="Mesothelin"/>
    <property type="match status" value="1"/>
</dbReference>
<sequence>MGQRPGSNWPQAVFRALRGLLPMLDRPALFSPQGILASRLLRDPRDPSRSRPRLSAVLPRARPAPLRQDTESERGCPPGQEVQEVDETLVFYSEADLQACVDGALLAAQLGRLDTIPFTYQQLETFKRKLDKTYPQGYPEDVVRRLGSLFSLVSPEDISKWDVRSTETLNTLLRVSRGQNTDAQASQWLLPQVAALIARFVAGGARVDPGTLATVAALSPAHLCRFSPEQLGLLEPHRLWELESRDLEGCPLPQMEVLFSKARLAFQNTTGAGYFERIRPYLGGVTTEYLRVLSRQNVSMDMATFKELRTEALRPLTVAEVRGLLGPHVADLKSEERNSPVRDWIAQQRQDDLDTLWPGLHGGIPNGYLVLNLGSPRGRGDSLKGPCLSGPRPMLALLLALTPESLNKRGRVPLTCLWCWEAADGAKRDSGAHRACGLP</sequence>
<evidence type="ECO:0000256" key="19">
    <source>
        <dbReference type="ARBA" id="ARBA00068881"/>
    </source>
</evidence>
<keyword evidence="8" id="KW-0336">GPI-anchor</keyword>
<evidence type="ECO:0000256" key="10">
    <source>
        <dbReference type="ARBA" id="ARBA00022729"/>
    </source>
</evidence>
<dbReference type="GO" id="GO:0005576">
    <property type="term" value="C:extracellular region"/>
    <property type="evidence" value="ECO:0007669"/>
    <property type="project" value="UniProtKB-SubCell"/>
</dbReference>
<keyword evidence="6" id="KW-0964">Secreted</keyword>
<name>A0A8B7B676_ORYAF</name>
<evidence type="ECO:0000256" key="1">
    <source>
        <dbReference type="ARBA" id="ARBA00004555"/>
    </source>
</evidence>
<comment type="subcellular location">
    <subcellularLocation>
        <location evidence="2">Cell membrane</location>
        <topology evidence="2">Lipid-anchor</topology>
        <topology evidence="2">GPI-anchor</topology>
    </subcellularLocation>
    <subcellularLocation>
        <location evidence="1">Golgi apparatus</location>
    </subcellularLocation>
    <subcellularLocation>
        <location evidence="3">Secreted</location>
    </subcellularLocation>
</comment>
<protein>
    <recommendedName>
        <fullName evidence="19">Mesothelin</fullName>
    </recommendedName>
    <alternativeName>
        <fullName evidence="20">Pre-pro-megakaryocyte-potentiating factor</fullName>
    </alternativeName>
</protein>
<evidence type="ECO:0000256" key="4">
    <source>
        <dbReference type="ARBA" id="ARBA00011016"/>
    </source>
</evidence>
<evidence type="ECO:0000256" key="17">
    <source>
        <dbReference type="ARBA" id="ARBA00058732"/>
    </source>
</evidence>
<keyword evidence="13" id="KW-0472">Membrane</keyword>
<evidence type="ECO:0000256" key="14">
    <source>
        <dbReference type="ARBA" id="ARBA00023157"/>
    </source>
</evidence>
<keyword evidence="14" id="KW-1015">Disulfide bond</keyword>
<evidence type="ECO:0000256" key="7">
    <source>
        <dbReference type="ARBA" id="ARBA00022553"/>
    </source>
</evidence>
<dbReference type="InterPro" id="IPR010335">
    <property type="entry name" value="Mesothelin"/>
</dbReference>
<reference evidence="23" key="1">
    <citation type="submission" date="2025-08" db="UniProtKB">
        <authorList>
            <consortium name="RefSeq"/>
        </authorList>
    </citation>
    <scope>IDENTIFICATION</scope>
</reference>
<evidence type="ECO:0000256" key="18">
    <source>
        <dbReference type="ARBA" id="ARBA00065993"/>
    </source>
</evidence>
<dbReference type="Gene3D" id="1.20.970.40">
    <property type="match status" value="1"/>
</dbReference>
<evidence type="ECO:0000256" key="2">
    <source>
        <dbReference type="ARBA" id="ARBA00004609"/>
    </source>
</evidence>
<keyword evidence="9" id="KW-0165">Cleavage on pair of basic residues</keyword>
<evidence type="ECO:0000256" key="16">
    <source>
        <dbReference type="ARBA" id="ARBA00023288"/>
    </source>
</evidence>
<dbReference type="GO" id="GO:0007160">
    <property type="term" value="P:cell-matrix adhesion"/>
    <property type="evidence" value="ECO:0007669"/>
    <property type="project" value="TreeGrafter"/>
</dbReference>
<keyword evidence="10" id="KW-0732">Signal</keyword>
<keyword evidence="22" id="KW-1185">Reference proteome</keyword>
<feature type="region of interest" description="Disordered" evidence="21">
    <location>
        <begin position="41"/>
        <end position="79"/>
    </location>
</feature>
<evidence type="ECO:0000256" key="20">
    <source>
        <dbReference type="ARBA" id="ARBA00081905"/>
    </source>
</evidence>
<dbReference type="GeneID" id="103211531"/>
<keyword evidence="5" id="KW-1003">Cell membrane</keyword>
<evidence type="ECO:0000256" key="8">
    <source>
        <dbReference type="ARBA" id="ARBA00022622"/>
    </source>
</evidence>
<evidence type="ECO:0000256" key="9">
    <source>
        <dbReference type="ARBA" id="ARBA00022685"/>
    </source>
</evidence>
<evidence type="ECO:0000256" key="15">
    <source>
        <dbReference type="ARBA" id="ARBA00023180"/>
    </source>
</evidence>
<dbReference type="CTD" id="10232"/>
<gene>
    <name evidence="23" type="primary">MSLN</name>
</gene>
<comment type="function">
    <text evidence="17">Membrane-anchored forms may play a role in cellular adhesion.</text>
</comment>
<dbReference type="GO" id="GO:0005886">
    <property type="term" value="C:plasma membrane"/>
    <property type="evidence" value="ECO:0007669"/>
    <property type="project" value="UniProtKB-SubCell"/>
</dbReference>
<evidence type="ECO:0000256" key="5">
    <source>
        <dbReference type="ARBA" id="ARBA00022475"/>
    </source>
</evidence>
<dbReference type="GO" id="GO:0005794">
    <property type="term" value="C:Golgi apparatus"/>
    <property type="evidence" value="ECO:0007669"/>
    <property type="project" value="UniProtKB-SubCell"/>
</dbReference>
<comment type="similarity">
    <text evidence="4">Belongs to the mesothelin family.</text>
</comment>
<evidence type="ECO:0000256" key="12">
    <source>
        <dbReference type="ARBA" id="ARBA00023034"/>
    </source>
</evidence>
<dbReference type="AlphaFoldDB" id="A0A8B7B676"/>
<organism evidence="22 23">
    <name type="scientific">Orycteropus afer afer</name>
    <dbReference type="NCBI Taxonomy" id="1230840"/>
    <lineage>
        <taxon>Eukaryota</taxon>
        <taxon>Metazoa</taxon>
        <taxon>Chordata</taxon>
        <taxon>Craniata</taxon>
        <taxon>Vertebrata</taxon>
        <taxon>Euteleostomi</taxon>
        <taxon>Mammalia</taxon>
        <taxon>Eutheria</taxon>
        <taxon>Afrotheria</taxon>
        <taxon>Tubulidentata</taxon>
        <taxon>Orycteropodidae</taxon>
        <taxon>Orycteropus</taxon>
    </lineage>
</organism>
<dbReference type="Proteomes" id="UP000694850">
    <property type="component" value="Unplaced"/>
</dbReference>
<dbReference type="PANTHER" id="PTHR23412">
    <property type="entry name" value="STEREOCILIN RELATED"/>
    <property type="match status" value="1"/>
</dbReference>
<evidence type="ECO:0000256" key="13">
    <source>
        <dbReference type="ARBA" id="ARBA00023136"/>
    </source>
</evidence>
<evidence type="ECO:0000256" key="6">
    <source>
        <dbReference type="ARBA" id="ARBA00022525"/>
    </source>
</evidence>
<evidence type="ECO:0000313" key="22">
    <source>
        <dbReference type="Proteomes" id="UP000694850"/>
    </source>
</evidence>
<dbReference type="PANTHER" id="PTHR23412:SF6">
    <property type="entry name" value="MESOTHELIN"/>
    <property type="match status" value="1"/>
</dbReference>